<dbReference type="PaxDb" id="4513-MLOC_60808.1"/>
<dbReference type="Pfam" id="PF00646">
    <property type="entry name" value="F-box"/>
    <property type="match status" value="1"/>
</dbReference>
<dbReference type="SUPFAM" id="SSF52047">
    <property type="entry name" value="RNI-like"/>
    <property type="match status" value="1"/>
</dbReference>
<dbReference type="InterPro" id="IPR032675">
    <property type="entry name" value="LRR_dom_sf"/>
</dbReference>
<dbReference type="Proteomes" id="UP000011116">
    <property type="component" value="Chromosome 6H"/>
</dbReference>
<dbReference type="STRING" id="112509.M0XKD8"/>
<reference evidence="1" key="2">
    <citation type="submission" date="2020-10" db="EMBL/GenBank/DDBJ databases">
        <authorList>
            <person name="Scholz U."/>
            <person name="Mascher M."/>
            <person name="Fiebig A."/>
        </authorList>
    </citation>
    <scope>NUCLEOTIDE SEQUENCE [LARGE SCALE GENOMIC DNA]</scope>
    <source>
        <strain evidence="1">cv. Morex</strain>
    </source>
</reference>
<reference evidence="2" key="1">
    <citation type="journal article" date="2012" name="Nature">
        <title>A physical, genetic and functional sequence assembly of the barley genome.</title>
        <authorList>
            <consortium name="The International Barley Genome Sequencing Consortium"/>
            <person name="Mayer K.F."/>
            <person name="Waugh R."/>
            <person name="Brown J.W."/>
            <person name="Schulman A."/>
            <person name="Langridge P."/>
            <person name="Platzer M."/>
            <person name="Fincher G.B."/>
            <person name="Muehlbauer G.J."/>
            <person name="Sato K."/>
            <person name="Close T.J."/>
            <person name="Wise R.P."/>
            <person name="Stein N."/>
        </authorList>
    </citation>
    <scope>NUCLEOTIDE SEQUENCE [LARGE SCALE GENOMIC DNA]</scope>
    <source>
        <strain evidence="2">cv. Morex</strain>
    </source>
</reference>
<dbReference type="PANTHER" id="PTHR32153">
    <property type="entry name" value="OJ000223_09.16 PROTEIN"/>
    <property type="match status" value="1"/>
</dbReference>
<dbReference type="SUPFAM" id="SSF81383">
    <property type="entry name" value="F-box domain"/>
    <property type="match status" value="1"/>
</dbReference>
<evidence type="ECO:0000313" key="2">
    <source>
        <dbReference type="Proteomes" id="UP000011116"/>
    </source>
</evidence>
<keyword evidence="2" id="KW-1185">Reference proteome</keyword>
<organism evidence="1 2">
    <name type="scientific">Hordeum vulgare subsp. vulgare</name>
    <name type="common">Domesticated barley</name>
    <dbReference type="NCBI Taxonomy" id="112509"/>
    <lineage>
        <taxon>Eukaryota</taxon>
        <taxon>Viridiplantae</taxon>
        <taxon>Streptophyta</taxon>
        <taxon>Embryophyta</taxon>
        <taxon>Tracheophyta</taxon>
        <taxon>Spermatophyta</taxon>
        <taxon>Magnoliopsida</taxon>
        <taxon>Liliopsida</taxon>
        <taxon>Poales</taxon>
        <taxon>Poaceae</taxon>
        <taxon>BOP clade</taxon>
        <taxon>Pooideae</taxon>
        <taxon>Triticodae</taxon>
        <taxon>Triticeae</taxon>
        <taxon>Hordeinae</taxon>
        <taxon>Hordeum</taxon>
    </lineage>
</organism>
<dbReference type="eggNOG" id="ENOG502RRNI">
    <property type="taxonomic scope" value="Eukaryota"/>
</dbReference>
<dbReference type="AlphaFoldDB" id="M0XKD8"/>
<dbReference type="Gene3D" id="3.80.10.10">
    <property type="entry name" value="Ribonuclease Inhibitor"/>
    <property type="match status" value="1"/>
</dbReference>
<name>M0XKD8_HORVV</name>
<accession>M0XKD8</accession>
<evidence type="ECO:0000313" key="1">
    <source>
        <dbReference type="EnsemblPlants" id="HORVU.MOREX.r3.6HG0626380.1"/>
    </source>
</evidence>
<dbReference type="Gramene" id="HORVU.MOREX.r3.6HG0626380.1">
    <property type="protein sequence ID" value="HORVU.MOREX.r3.6HG0626380.1"/>
    <property type="gene ID" value="HORVU.MOREX.r3.6HG0626380"/>
</dbReference>
<dbReference type="InterPro" id="IPR036047">
    <property type="entry name" value="F-box-like_dom_sf"/>
</dbReference>
<proteinExistence type="predicted"/>
<sequence>MSSSLGRQAFARPTAKPSARGLNMHNRWSCLANLVEEEDELDRLSNLPDGLLLDILGRLDIADAARTRILARRWKEIPTMLSKFFITVGSFDDERNRELTCDNVVRANATVLGATRSLLESRTTSPFSINLLSVQFFLGDGSVSNIGQILANTMVTKKVGSVKLSLFTMKEGKQCRKDDVLTYGRQFKSFLDACPNTFSGLAQLKLENLRLAESGFREIFSICKQLEFLRLYNCDMGYLSLLEVSHPLLRELEIVKCDFERVDLMWLPKLTMLTYSWWVCEHDPLSFDYVPLLQTLSLTSMALARHKVLKLSEFLGKASISDLHLNFLCEKIWVKPEEPNQLLQVFHKLRHVTLTHISEVCDLNWTMFILQGAPSLQELCIKVWDHLCEIIEDEEQRKIYAFSKDKKDACAVWEAPPSDFKHHNLSVLRVFGFQCEERFVNYVKSVMEASVALGDIYLYEKPVCEDCEHVRQNDNYPRTSRLRTALRNIFDRGMCSLLRIHFPLSTTAGRPP</sequence>
<dbReference type="Pfam" id="PF23622">
    <property type="entry name" value="LRR_At1g61320_AtMIF1"/>
    <property type="match status" value="1"/>
</dbReference>
<dbReference type="InterPro" id="IPR055357">
    <property type="entry name" value="LRR_At1g61320_AtMIF1"/>
</dbReference>
<dbReference type="PROSITE" id="PS50181">
    <property type="entry name" value="FBOX"/>
    <property type="match status" value="1"/>
</dbReference>
<dbReference type="EnsemblPlants" id="HORVU.MOREX.r3.6HG0626380.1">
    <property type="protein sequence ID" value="HORVU.MOREX.r3.6HG0626380.1"/>
    <property type="gene ID" value="HORVU.MOREX.r3.6HG0626380"/>
</dbReference>
<dbReference type="InterPro" id="IPR001810">
    <property type="entry name" value="F-box_dom"/>
</dbReference>
<protein>
    <submittedName>
        <fullName evidence="1">Uncharacterized protein</fullName>
    </submittedName>
</protein>
<reference evidence="1" key="3">
    <citation type="submission" date="2022-01" db="UniProtKB">
        <authorList>
            <consortium name="EnsemblPlants"/>
        </authorList>
    </citation>
    <scope>IDENTIFICATION</scope>
    <source>
        <strain evidence="1">subsp. vulgare</strain>
    </source>
</reference>
<dbReference type="InterPro" id="IPR044997">
    <property type="entry name" value="F-box_plant"/>
</dbReference>
<dbReference type="InParanoid" id="M0XKD8"/>